<evidence type="ECO:0000256" key="5">
    <source>
        <dbReference type="ARBA" id="ARBA00022989"/>
    </source>
</evidence>
<evidence type="ECO:0000256" key="9">
    <source>
        <dbReference type="SAM" id="SignalP"/>
    </source>
</evidence>
<organism evidence="11 12">
    <name type="scientific">Blepharisma stoltei</name>
    <dbReference type="NCBI Taxonomy" id="1481888"/>
    <lineage>
        <taxon>Eukaryota</taxon>
        <taxon>Sar</taxon>
        <taxon>Alveolata</taxon>
        <taxon>Ciliophora</taxon>
        <taxon>Postciliodesmatophora</taxon>
        <taxon>Heterotrichea</taxon>
        <taxon>Heterotrichida</taxon>
        <taxon>Blepharismidae</taxon>
        <taxon>Blepharisma</taxon>
    </lineage>
</organism>
<feature type="domain" description="GOLD" evidence="10">
    <location>
        <begin position="51"/>
        <end position="225"/>
    </location>
</feature>
<protein>
    <recommendedName>
        <fullName evidence="10">GOLD domain-containing protein</fullName>
    </recommendedName>
</protein>
<dbReference type="Pfam" id="PF01105">
    <property type="entry name" value="EMP24_GP25L"/>
    <property type="match status" value="1"/>
</dbReference>
<proteinExistence type="inferred from homology"/>
<dbReference type="PANTHER" id="PTHR22811">
    <property type="entry name" value="TRANSMEMBRANE EMP24 DOMAIN-CONTAINING PROTEIN"/>
    <property type="match status" value="1"/>
</dbReference>
<evidence type="ECO:0000256" key="8">
    <source>
        <dbReference type="SAM" id="Phobius"/>
    </source>
</evidence>
<name>A0AAU9JM15_9CILI</name>
<dbReference type="InterPro" id="IPR036598">
    <property type="entry name" value="GOLD_dom_sf"/>
</dbReference>
<evidence type="ECO:0000313" key="11">
    <source>
        <dbReference type="EMBL" id="CAG9324515.1"/>
    </source>
</evidence>
<evidence type="ECO:0000256" key="3">
    <source>
        <dbReference type="ARBA" id="ARBA00022692"/>
    </source>
</evidence>
<evidence type="ECO:0000256" key="4">
    <source>
        <dbReference type="ARBA" id="ARBA00022729"/>
    </source>
</evidence>
<evidence type="ECO:0000313" key="12">
    <source>
        <dbReference type="Proteomes" id="UP001162131"/>
    </source>
</evidence>
<evidence type="ECO:0000256" key="6">
    <source>
        <dbReference type="ARBA" id="ARBA00023136"/>
    </source>
</evidence>
<reference evidence="11" key="1">
    <citation type="submission" date="2021-09" db="EMBL/GenBank/DDBJ databases">
        <authorList>
            <consortium name="AG Swart"/>
            <person name="Singh M."/>
            <person name="Singh A."/>
            <person name="Seah K."/>
            <person name="Emmerich C."/>
        </authorList>
    </citation>
    <scope>NUCLEOTIDE SEQUENCE</scope>
    <source>
        <strain evidence="11">ATCC30299</strain>
    </source>
</reference>
<comment type="subcellular location">
    <subcellularLocation>
        <location evidence="7">Endomembrane system</location>
        <topology evidence="7">Single-pass membrane protein</topology>
    </subcellularLocation>
    <subcellularLocation>
        <location evidence="1">Membrane</location>
        <topology evidence="1">Single-pass type I membrane protein</topology>
    </subcellularLocation>
</comment>
<accession>A0AAU9JM15</accession>
<keyword evidence="6 8" id="KW-0472">Membrane</keyword>
<feature type="transmembrane region" description="Helical" evidence="8">
    <location>
        <begin position="198"/>
        <end position="220"/>
    </location>
</feature>
<dbReference type="InterPro" id="IPR015720">
    <property type="entry name" value="Emp24-like"/>
</dbReference>
<keyword evidence="12" id="KW-1185">Reference proteome</keyword>
<evidence type="ECO:0000256" key="1">
    <source>
        <dbReference type="ARBA" id="ARBA00004479"/>
    </source>
</evidence>
<evidence type="ECO:0000259" key="10">
    <source>
        <dbReference type="SMART" id="SM01190"/>
    </source>
</evidence>
<dbReference type="AlphaFoldDB" id="A0AAU9JM15"/>
<comment type="similarity">
    <text evidence="2">Belongs to the EMP24/GP25L family.</text>
</comment>
<dbReference type="SUPFAM" id="SSF101576">
    <property type="entry name" value="Supernatant protein factor (SPF), C-terminal domain"/>
    <property type="match status" value="1"/>
</dbReference>
<keyword evidence="5 8" id="KW-1133">Transmembrane helix</keyword>
<dbReference type="Proteomes" id="UP001162131">
    <property type="component" value="Unassembled WGS sequence"/>
</dbReference>
<keyword evidence="4 9" id="KW-0732">Signal</keyword>
<evidence type="ECO:0000256" key="2">
    <source>
        <dbReference type="ARBA" id="ARBA00007104"/>
    </source>
</evidence>
<keyword evidence="3 8" id="KW-0812">Transmembrane</keyword>
<gene>
    <name evidence="11" type="ORF">BSTOLATCC_MIC36301</name>
</gene>
<dbReference type="GO" id="GO:0012505">
    <property type="term" value="C:endomembrane system"/>
    <property type="evidence" value="ECO:0007669"/>
    <property type="project" value="UniProtKB-SubCell"/>
</dbReference>
<feature type="signal peptide" evidence="9">
    <location>
        <begin position="1"/>
        <end position="15"/>
    </location>
</feature>
<dbReference type="SMART" id="SM01190">
    <property type="entry name" value="EMP24_GP25L"/>
    <property type="match status" value="1"/>
</dbReference>
<dbReference type="InterPro" id="IPR009038">
    <property type="entry name" value="GOLD_dom"/>
</dbReference>
<sequence length="230" mass="26659">MAIYALFLLFSLVFSQENHEHTEPEDNTVTDRAELMKEWNEYMNDFVPADMMTFDLPARAEEDFIETIDIIPSYIRGAYFISSRESKDVNFYILDPSGKQVFLRIGKAEAIFHFDAAVKGQYIFRFKNTKMMQSHTVTFAVHCGNSTEDPLTAEHLTPLEKDLLTVQSSVKDFQVDQQFATLRQESHHKTVAASNINLLIFSVVESIFVVFVSFWQAYYIKKLLDNRRVL</sequence>
<dbReference type="GO" id="GO:0016020">
    <property type="term" value="C:membrane"/>
    <property type="evidence" value="ECO:0007669"/>
    <property type="project" value="UniProtKB-SubCell"/>
</dbReference>
<feature type="chain" id="PRO_5043325398" description="GOLD domain-containing protein" evidence="9">
    <location>
        <begin position="16"/>
        <end position="230"/>
    </location>
</feature>
<comment type="caution">
    <text evidence="11">The sequence shown here is derived from an EMBL/GenBank/DDBJ whole genome shotgun (WGS) entry which is preliminary data.</text>
</comment>
<evidence type="ECO:0000256" key="7">
    <source>
        <dbReference type="ARBA" id="ARBA00037847"/>
    </source>
</evidence>
<dbReference type="EMBL" id="CAJZBQ010000036">
    <property type="protein sequence ID" value="CAG9324515.1"/>
    <property type="molecule type" value="Genomic_DNA"/>
</dbReference>